<evidence type="ECO:0000313" key="2">
    <source>
        <dbReference type="EMBL" id="GAA0147351.1"/>
    </source>
</evidence>
<sequence>MPDLGRSSGSGEVRSLFSRPCEDAPSEGLFSTGLLSTDEGEGDVLGRSGWSEQTGSAANGEEGWVAATPTEEPGKDTPFFTTFTYLKAMGRLPFIRSRGTAFVRKVSFAAIKIPAAN</sequence>
<feature type="region of interest" description="Disordered" evidence="1">
    <location>
        <begin position="1"/>
        <end position="60"/>
    </location>
</feature>
<accession>A0AAV3P9H4</accession>
<reference evidence="2 3" key="1">
    <citation type="submission" date="2024-01" db="EMBL/GenBank/DDBJ databases">
        <title>The complete chloroplast genome sequence of Lithospermum erythrorhizon: insights into the phylogenetic relationship among Boraginaceae species and the maternal lineages of purple gromwells.</title>
        <authorList>
            <person name="Okada T."/>
            <person name="Watanabe K."/>
        </authorList>
    </citation>
    <scope>NUCLEOTIDE SEQUENCE [LARGE SCALE GENOMIC DNA]</scope>
</reference>
<dbReference type="AlphaFoldDB" id="A0AAV3P9H4"/>
<keyword evidence="3" id="KW-1185">Reference proteome</keyword>
<organism evidence="2 3">
    <name type="scientific">Lithospermum erythrorhizon</name>
    <name type="common">Purple gromwell</name>
    <name type="synonym">Lithospermum officinale var. erythrorhizon</name>
    <dbReference type="NCBI Taxonomy" id="34254"/>
    <lineage>
        <taxon>Eukaryota</taxon>
        <taxon>Viridiplantae</taxon>
        <taxon>Streptophyta</taxon>
        <taxon>Embryophyta</taxon>
        <taxon>Tracheophyta</taxon>
        <taxon>Spermatophyta</taxon>
        <taxon>Magnoliopsida</taxon>
        <taxon>eudicotyledons</taxon>
        <taxon>Gunneridae</taxon>
        <taxon>Pentapetalae</taxon>
        <taxon>asterids</taxon>
        <taxon>lamiids</taxon>
        <taxon>Boraginales</taxon>
        <taxon>Boraginaceae</taxon>
        <taxon>Boraginoideae</taxon>
        <taxon>Lithospermeae</taxon>
        <taxon>Lithospermum</taxon>
    </lineage>
</organism>
<proteinExistence type="predicted"/>
<evidence type="ECO:0000256" key="1">
    <source>
        <dbReference type="SAM" id="MobiDB-lite"/>
    </source>
</evidence>
<evidence type="ECO:0000313" key="3">
    <source>
        <dbReference type="Proteomes" id="UP001454036"/>
    </source>
</evidence>
<comment type="caution">
    <text evidence="2">The sequence shown here is derived from an EMBL/GenBank/DDBJ whole genome shotgun (WGS) entry which is preliminary data.</text>
</comment>
<protein>
    <submittedName>
        <fullName evidence="2">Uncharacterized protein</fullName>
    </submittedName>
</protein>
<name>A0AAV3P9H4_LITER</name>
<dbReference type="Proteomes" id="UP001454036">
    <property type="component" value="Unassembled WGS sequence"/>
</dbReference>
<dbReference type="EMBL" id="BAABME010016764">
    <property type="protein sequence ID" value="GAA0147351.1"/>
    <property type="molecule type" value="Genomic_DNA"/>
</dbReference>
<gene>
    <name evidence="2" type="ORF">LIER_36502</name>
</gene>